<feature type="signal peptide" evidence="2">
    <location>
        <begin position="1"/>
        <end position="18"/>
    </location>
</feature>
<dbReference type="Pfam" id="PF05787">
    <property type="entry name" value="PhoX"/>
    <property type="match status" value="1"/>
</dbReference>
<dbReference type="RefSeq" id="WP_151693701.1">
    <property type="nucleotide sequence ID" value="NZ_BMGX01000001.1"/>
</dbReference>
<dbReference type="Proteomes" id="UP000484164">
    <property type="component" value="Unassembled WGS sequence"/>
</dbReference>
<name>A0A6L3ZFZ7_9FLAO</name>
<dbReference type="NCBIfam" id="TIGR04183">
    <property type="entry name" value="Por_Secre_tail"/>
    <property type="match status" value="1"/>
</dbReference>
<feature type="domain" description="Secretion system C-terminal sorting" evidence="3">
    <location>
        <begin position="533"/>
        <end position="592"/>
    </location>
</feature>
<keyword evidence="1 2" id="KW-0732">Signal</keyword>
<protein>
    <submittedName>
        <fullName evidence="4">DUF839 domain-containing protein</fullName>
    </submittedName>
</protein>
<evidence type="ECO:0000259" key="3">
    <source>
        <dbReference type="Pfam" id="PF18962"/>
    </source>
</evidence>
<dbReference type="PANTHER" id="PTHR35399:SF2">
    <property type="entry name" value="DUF839 DOMAIN-CONTAINING PROTEIN"/>
    <property type="match status" value="1"/>
</dbReference>
<evidence type="ECO:0000256" key="2">
    <source>
        <dbReference type="SAM" id="SignalP"/>
    </source>
</evidence>
<dbReference type="SUPFAM" id="SSF63829">
    <property type="entry name" value="Calcium-dependent phosphotriesterase"/>
    <property type="match status" value="1"/>
</dbReference>
<comment type="caution">
    <text evidence="4">The sequence shown here is derived from an EMBL/GenBank/DDBJ whole genome shotgun (WGS) entry which is preliminary data.</text>
</comment>
<organism evidence="4 5">
    <name type="scientific">Phaeocystidibacter marisrubri</name>
    <dbReference type="NCBI Taxonomy" id="1577780"/>
    <lineage>
        <taxon>Bacteria</taxon>
        <taxon>Pseudomonadati</taxon>
        <taxon>Bacteroidota</taxon>
        <taxon>Flavobacteriia</taxon>
        <taxon>Flavobacteriales</taxon>
        <taxon>Phaeocystidibacteraceae</taxon>
        <taxon>Phaeocystidibacter</taxon>
    </lineage>
</organism>
<feature type="chain" id="PRO_5026893716" evidence="2">
    <location>
        <begin position="19"/>
        <end position="594"/>
    </location>
</feature>
<dbReference type="InterPro" id="IPR026444">
    <property type="entry name" value="Secre_tail"/>
</dbReference>
<gene>
    <name evidence="4" type="ORF">F8C82_11350</name>
</gene>
<dbReference type="PANTHER" id="PTHR35399">
    <property type="entry name" value="SLR8030 PROTEIN"/>
    <property type="match status" value="1"/>
</dbReference>
<evidence type="ECO:0000313" key="4">
    <source>
        <dbReference type="EMBL" id="KAB2816274.1"/>
    </source>
</evidence>
<dbReference type="OrthoDB" id="9801383at2"/>
<dbReference type="AlphaFoldDB" id="A0A6L3ZFZ7"/>
<evidence type="ECO:0000313" key="5">
    <source>
        <dbReference type="Proteomes" id="UP000484164"/>
    </source>
</evidence>
<proteinExistence type="predicted"/>
<sequence length="594" mass="64544">MKKSLLIAGVALSAAAQAQIKFDPSIQVSDFAPPTVVMPTSPLKMQVLFVGGHDYVQVGQGDSVLAKQWHDFIGFTEDPNSNDLGWVTVNHEMIEANDKIGDGGGMTSFKIARVGDSIVIVPQTLTDGRSGRFFNVDFSATGETGMNCGGIVGPTGRIWTAEEWWQGSNSAIYAGGAGIRDTSDYTISGSGISFAEGQTVRKVDNVNYMTEIDPINAVAIRKQYNWGRQPFEGGAIAADNKTVYLGQDDTPGFFSKFVATTAGDFTSGNLYVYKQDATGSKWIQINNSSMSDALSVKAQAIAAEATMFNRIEWFAIDPATGIVYFTETGRDNPAGRWADEHAAGAVHANHHMARATAQNTHPDSSAYWDYYGRVIQYDPSTEVLTSFLEGGPYLPVADPQSYPTNHLSNPDGLTFMTINGTSYMVIQEDLNGRSYGRVPDGVNNSFCELYMYDMSDPNPALNKLMRITGVPAGAEITGARAIDGNTLLVDCQHPSSSNPFPFNNSLTFAISGFETGGIGLFEQPSFEGNGFQIYPNPATRELFFNETTDVAIYDVNGRRVNVFRNVERIDVTHLTPGVYFVKNAEGDVQRLVIQ</sequence>
<accession>A0A6L3ZFZ7</accession>
<dbReference type="Pfam" id="PF18962">
    <property type="entry name" value="Por_Secre_tail"/>
    <property type="match status" value="1"/>
</dbReference>
<reference evidence="4 5" key="1">
    <citation type="submission" date="2019-10" db="EMBL/GenBank/DDBJ databases">
        <title>Genome sequence of Phaeocystidibacter marisrubri JCM30614 (type strain).</title>
        <authorList>
            <person name="Bowman J.P."/>
        </authorList>
    </citation>
    <scope>NUCLEOTIDE SEQUENCE [LARGE SCALE GENOMIC DNA]</scope>
    <source>
        <strain evidence="4 5">JCM 30614</strain>
    </source>
</reference>
<evidence type="ECO:0000256" key="1">
    <source>
        <dbReference type="ARBA" id="ARBA00022729"/>
    </source>
</evidence>
<dbReference type="InterPro" id="IPR008557">
    <property type="entry name" value="PhoX"/>
</dbReference>
<keyword evidence="5" id="KW-1185">Reference proteome</keyword>
<dbReference type="EMBL" id="WBVQ01000002">
    <property type="protein sequence ID" value="KAB2816274.1"/>
    <property type="molecule type" value="Genomic_DNA"/>
</dbReference>